<feature type="domain" description="Glycosyl transferase family 1" evidence="3">
    <location>
        <begin position="991"/>
        <end position="1116"/>
    </location>
</feature>
<feature type="region of interest" description="Disordered" evidence="2">
    <location>
        <begin position="1"/>
        <end position="29"/>
    </location>
</feature>
<dbReference type="GO" id="GO:0016757">
    <property type="term" value="F:glycosyltransferase activity"/>
    <property type="evidence" value="ECO:0007669"/>
    <property type="project" value="UniProtKB-KW"/>
</dbReference>
<dbReference type="AlphaFoldDB" id="A0AAW1QF36"/>
<dbReference type="PANTHER" id="PTHR46656">
    <property type="entry name" value="PUTATIVE-RELATED"/>
    <property type="match status" value="1"/>
</dbReference>
<evidence type="ECO:0000256" key="2">
    <source>
        <dbReference type="SAM" id="MobiDB-lite"/>
    </source>
</evidence>
<evidence type="ECO:0000313" key="4">
    <source>
        <dbReference type="EMBL" id="KAK9820019.1"/>
    </source>
</evidence>
<organism evidence="4 5">
    <name type="scientific">[Myrmecia] bisecta</name>
    <dbReference type="NCBI Taxonomy" id="41462"/>
    <lineage>
        <taxon>Eukaryota</taxon>
        <taxon>Viridiplantae</taxon>
        <taxon>Chlorophyta</taxon>
        <taxon>core chlorophytes</taxon>
        <taxon>Trebouxiophyceae</taxon>
        <taxon>Trebouxiales</taxon>
        <taxon>Trebouxiaceae</taxon>
        <taxon>Myrmecia</taxon>
    </lineage>
</organism>
<evidence type="ECO:0000313" key="5">
    <source>
        <dbReference type="Proteomes" id="UP001489004"/>
    </source>
</evidence>
<dbReference type="Proteomes" id="UP001489004">
    <property type="component" value="Unassembled WGS sequence"/>
</dbReference>
<sequence>MERLDERWALQHGSVHPDEGVASNGLSDRRTVGQPSAHLPCGLQAGARKGSSLQVALEPSCGMAFHSGPHHNGKETCGNGSCQFHRSRGVCWMGHAHRRSLAAKRSWSMKAICCLALCSSLLSGSVQASPHADQQLDQHPAQSLQNAMPADTSASNLALQASAAGLAVQGHALLEGSQSGLASILPPLPQAEAACQGAACPCSVIVVSNYPPKKNGMATYTKAWTHSLQAYADFAATCTVRVLAVLEPDEEPTISYTDPIIAYTLKVDHRSPSNRFMEAALYINKGGFTHVVIQQEFSLTPLMWQLADLARWINPQVAVYTVIHTPRAYPNVEERGIVRQFAKYSKYLIVMSWHAQHSLVAAYGISPAKVVFIPHGVQTEHEVKRNDKALAGFEALAGLGNDDLVILSNGLIHRHKGLERIVRNMPALVKRFPRLFFVIVGREHSAVSDSGKVMPRLLDLASSLGVGQHIMWVNRFVNSEELSALFARATLYVTMFDDIAPTSGTLLAAMSLGMPIVSTPYRFALEVLADNRGCIVPFEDDSELAASIIRVLSSAQLRQEMGAAARAFAHRWSWPQVAKRYGDLLVRDQYEPLTPDPYSSSSQVFSASWSDSRVETFHKQSWALTLGGAEPGCYVLFCDNDVQVNAMLTATAQLAAVGVRTNRFWVLMHSAHGIDFEFNPSVSESERSLGKDLIVDMRNQTIVVHTANGAVMLNLRSNGAIVLHIDMGTRFAHPLGVLGQTFRSQQDLSYSVSVQGLDSVNWRNWHVPSGFLFSHEAVGQSWSGLGINANVLYQHYDDLPPLTFENTPVEKVRQMNAIQLQLEGPLFDPSGFAVVNRRIWFQLQRDMDAAAPVAWPKIAVMLQPHNGEGADTANSFDSVLSYLIYHEYMRQSQSLQTIAPDVVFRNAWPPNLVRPPPSAVWIHQQPWEFEGIPKEWVQPLNDADEIWVPSQYNKDSYTRNGVKESAIRVVRHGIENTKFDVLVDTYNLPTKKSFRILFNGGMLPRKGIDVLLTAYSKEFTPDDDVVLVIHSVYGDEFKVHQIFAMQKDPRAPEVIFLREEMSELNLTSLYKSASVYVSPYRSEGFGITVLEAMACGIPVVVTGFGPSLELCTDSVCSFIQSSPAACLLPPCGDMTVFGKPTVLQPAWVEPSAASLARQLRTAYNNRTAQNALRKTIIKHSRKFGWHEVGNLMLERLYSLVAEKRADMRGTAATAL</sequence>
<dbReference type="PANTHER" id="PTHR46656:SF3">
    <property type="entry name" value="PUTATIVE-RELATED"/>
    <property type="match status" value="1"/>
</dbReference>
<keyword evidence="1" id="KW-0808">Transferase</keyword>
<dbReference type="CDD" id="cd03801">
    <property type="entry name" value="GT4_PimA-like"/>
    <property type="match status" value="1"/>
</dbReference>
<keyword evidence="5" id="KW-1185">Reference proteome</keyword>
<evidence type="ECO:0000259" key="3">
    <source>
        <dbReference type="Pfam" id="PF00534"/>
    </source>
</evidence>
<gene>
    <name evidence="4" type="ORF">WJX72_005207</name>
</gene>
<accession>A0AAW1QF36</accession>
<dbReference type="InterPro" id="IPR001296">
    <property type="entry name" value="Glyco_trans_1"/>
</dbReference>
<evidence type="ECO:0000256" key="1">
    <source>
        <dbReference type="ARBA" id="ARBA00022676"/>
    </source>
</evidence>
<keyword evidence="1" id="KW-0328">Glycosyltransferase</keyword>
<dbReference type="SUPFAM" id="SSF53756">
    <property type="entry name" value="UDP-Glycosyltransferase/glycogen phosphorylase"/>
    <property type="match status" value="2"/>
</dbReference>
<name>A0AAW1QF36_9CHLO</name>
<feature type="domain" description="Glycosyl transferase family 1" evidence="3">
    <location>
        <begin position="401"/>
        <end position="567"/>
    </location>
</feature>
<reference evidence="4 5" key="1">
    <citation type="journal article" date="2024" name="Nat. Commun.">
        <title>Phylogenomics reveals the evolutionary origins of lichenization in chlorophyte algae.</title>
        <authorList>
            <person name="Puginier C."/>
            <person name="Libourel C."/>
            <person name="Otte J."/>
            <person name="Skaloud P."/>
            <person name="Haon M."/>
            <person name="Grisel S."/>
            <person name="Petersen M."/>
            <person name="Berrin J.G."/>
            <person name="Delaux P.M."/>
            <person name="Dal Grande F."/>
            <person name="Keller J."/>
        </authorList>
    </citation>
    <scope>NUCLEOTIDE SEQUENCE [LARGE SCALE GENOMIC DNA]</scope>
    <source>
        <strain evidence="4 5">SAG 2043</strain>
    </source>
</reference>
<dbReference type="Gene3D" id="3.40.50.2000">
    <property type="entry name" value="Glycogen Phosphorylase B"/>
    <property type="match status" value="3"/>
</dbReference>
<dbReference type="Pfam" id="PF00534">
    <property type="entry name" value="Glycos_transf_1"/>
    <property type="match status" value="2"/>
</dbReference>
<dbReference type="EMBL" id="JALJOR010000003">
    <property type="protein sequence ID" value="KAK9820019.1"/>
    <property type="molecule type" value="Genomic_DNA"/>
</dbReference>
<feature type="compositionally biased region" description="Basic and acidic residues" evidence="2">
    <location>
        <begin position="1"/>
        <end position="19"/>
    </location>
</feature>
<proteinExistence type="predicted"/>
<protein>
    <recommendedName>
        <fullName evidence="3">Glycosyl transferase family 1 domain-containing protein</fullName>
    </recommendedName>
</protein>
<comment type="caution">
    <text evidence="4">The sequence shown here is derived from an EMBL/GenBank/DDBJ whole genome shotgun (WGS) entry which is preliminary data.</text>
</comment>